<dbReference type="Proteomes" id="UP001234297">
    <property type="component" value="Chromosome 12"/>
</dbReference>
<dbReference type="EMBL" id="CM056820">
    <property type="protein sequence ID" value="KAJ8615088.1"/>
    <property type="molecule type" value="Genomic_DNA"/>
</dbReference>
<proteinExistence type="predicted"/>
<evidence type="ECO:0000313" key="2">
    <source>
        <dbReference type="Proteomes" id="UP001234297"/>
    </source>
</evidence>
<comment type="caution">
    <text evidence="1">The sequence shown here is derived from an EMBL/GenBank/DDBJ whole genome shotgun (WGS) entry which is preliminary data.</text>
</comment>
<reference evidence="1 2" key="1">
    <citation type="journal article" date="2022" name="Hortic Res">
        <title>A haplotype resolved chromosomal level avocado genome allows analysis of novel avocado genes.</title>
        <authorList>
            <person name="Nath O."/>
            <person name="Fletcher S.J."/>
            <person name="Hayward A."/>
            <person name="Shaw L.M."/>
            <person name="Masouleh A.K."/>
            <person name="Furtado A."/>
            <person name="Henry R.J."/>
            <person name="Mitter N."/>
        </authorList>
    </citation>
    <scope>NUCLEOTIDE SEQUENCE [LARGE SCALE GENOMIC DNA]</scope>
    <source>
        <strain evidence="2">cv. Hass</strain>
    </source>
</reference>
<name>A0ACC2K2E6_PERAE</name>
<accession>A0ACC2K2E6</accession>
<gene>
    <name evidence="1" type="ORF">MRB53_034460</name>
</gene>
<sequence>MMPGVDILVVEPPLPPQAPPVVHPPAGHADPFYMSYAQYESIIRARFIFPIAFTGFGLELNNLRSCSDFSAVWMWQGQTQNQGLVACRGLIEEAQVTDVWAD</sequence>
<organism evidence="1 2">
    <name type="scientific">Persea americana</name>
    <name type="common">Avocado</name>
    <dbReference type="NCBI Taxonomy" id="3435"/>
    <lineage>
        <taxon>Eukaryota</taxon>
        <taxon>Viridiplantae</taxon>
        <taxon>Streptophyta</taxon>
        <taxon>Embryophyta</taxon>
        <taxon>Tracheophyta</taxon>
        <taxon>Spermatophyta</taxon>
        <taxon>Magnoliopsida</taxon>
        <taxon>Magnoliidae</taxon>
        <taxon>Laurales</taxon>
        <taxon>Lauraceae</taxon>
        <taxon>Persea</taxon>
    </lineage>
</organism>
<protein>
    <submittedName>
        <fullName evidence="1">Uncharacterized protein</fullName>
    </submittedName>
</protein>
<keyword evidence="2" id="KW-1185">Reference proteome</keyword>
<evidence type="ECO:0000313" key="1">
    <source>
        <dbReference type="EMBL" id="KAJ8615088.1"/>
    </source>
</evidence>